<dbReference type="AlphaFoldDB" id="A0A7S3G336"/>
<evidence type="ECO:0000256" key="7">
    <source>
        <dbReference type="SAM" id="Phobius"/>
    </source>
</evidence>
<comment type="subcellular location">
    <subcellularLocation>
        <location evidence="1">Membrane</location>
        <topology evidence="1">Multi-pass membrane protein</topology>
    </subcellularLocation>
</comment>
<feature type="transmembrane region" description="Helical" evidence="7">
    <location>
        <begin position="285"/>
        <end position="308"/>
    </location>
</feature>
<feature type="transmembrane region" description="Helical" evidence="7">
    <location>
        <begin position="419"/>
        <end position="440"/>
    </location>
</feature>
<dbReference type="Pfam" id="PF01566">
    <property type="entry name" value="Nramp"/>
    <property type="match status" value="1"/>
</dbReference>
<gene>
    <name evidence="8" type="ORF">PBIL07802_LOCUS8224</name>
</gene>
<dbReference type="PANTHER" id="PTHR11706:SF33">
    <property type="entry name" value="NATURAL RESISTANCE-ASSOCIATED MACROPHAGE PROTEIN 2"/>
    <property type="match status" value="1"/>
</dbReference>
<feature type="transmembrane region" description="Helical" evidence="7">
    <location>
        <begin position="236"/>
        <end position="256"/>
    </location>
</feature>
<feature type="transmembrane region" description="Helical" evidence="7">
    <location>
        <begin position="196"/>
        <end position="216"/>
    </location>
</feature>
<evidence type="ECO:0000256" key="6">
    <source>
        <dbReference type="SAM" id="MobiDB-lite"/>
    </source>
</evidence>
<feature type="transmembrane region" description="Helical" evidence="7">
    <location>
        <begin position="96"/>
        <end position="117"/>
    </location>
</feature>
<evidence type="ECO:0000256" key="2">
    <source>
        <dbReference type="ARBA" id="ARBA00022448"/>
    </source>
</evidence>
<dbReference type="GO" id="GO:0005886">
    <property type="term" value="C:plasma membrane"/>
    <property type="evidence" value="ECO:0007669"/>
    <property type="project" value="TreeGrafter"/>
</dbReference>
<evidence type="ECO:0008006" key="9">
    <source>
        <dbReference type="Google" id="ProtNLM"/>
    </source>
</evidence>
<proteinExistence type="predicted"/>
<evidence type="ECO:0000256" key="5">
    <source>
        <dbReference type="ARBA" id="ARBA00023136"/>
    </source>
</evidence>
<keyword evidence="4 7" id="KW-1133">Transmembrane helix</keyword>
<sequence length="602" mass="64896">MSEKDALLSGAPRQVTTSYSGSSDGKSENDIDIEITASEAAEKQKDERLRRYASQSAIRKFFRYCGPGLLASMAFLDPGNLESDLQAGAYTGYGQMWTLLLATCVGLFFQIVSLRLGCVSGEGLATRCRREYGKEPSIVLWLINEVSVLASDMQEVIGTAIAINILSGLPLWAGILITGADTLTFLLLHKFGIRKVEFVFGVFIIAMVACFFVNYAEVQVNGTALGQGFVPNLPNYATLQAVGTFGAIVMPQNLFLHSHIVLSREIDRTSAAAIKEANHYLSLDITLSLAISFAINLAVVGAFAQSFFSSDCASHYLDLGQNSACLPSSAVSSFVLPQNVTCTADYLTPTLVEEGTSFVCAPISLETAGDALVPTLGRTGLIIWAVGLLASGQASTVSGTMVGQFIVEGFLKMKLSSWMRVLIVRIITIALCLALAFAYSVPGVSIDVVDEWLNVLQSLMLPFAVTPLVIFTSRRELMGRFKNHIVVTVLAWMLNAILLAMNLYLVITSFSYSSWTSCLAFTVGAAIYTLLVLLLFLPLLPLSVRNKFVRTPFSSSSSVASVAPSSPTYLLSKGGSINSPDMVERKVKAKRVGGEMKLETPK</sequence>
<evidence type="ECO:0000256" key="1">
    <source>
        <dbReference type="ARBA" id="ARBA00004141"/>
    </source>
</evidence>
<organism evidence="8">
    <name type="scientific">Palpitomonas bilix</name>
    <dbReference type="NCBI Taxonomy" id="652834"/>
    <lineage>
        <taxon>Eukaryota</taxon>
        <taxon>Eukaryota incertae sedis</taxon>
    </lineage>
</organism>
<feature type="region of interest" description="Disordered" evidence="6">
    <location>
        <begin position="1"/>
        <end position="32"/>
    </location>
</feature>
<dbReference type="PRINTS" id="PR00447">
    <property type="entry name" value="NATRESASSCMP"/>
</dbReference>
<protein>
    <recommendedName>
        <fullName evidence="9">Natural resistance-associated macrophage protein</fullName>
    </recommendedName>
</protein>
<keyword evidence="3 7" id="KW-0812">Transmembrane</keyword>
<evidence type="ECO:0000313" key="8">
    <source>
        <dbReference type="EMBL" id="CAE0246041.1"/>
    </source>
</evidence>
<feature type="transmembrane region" description="Helical" evidence="7">
    <location>
        <begin position="485"/>
        <end position="507"/>
    </location>
</feature>
<keyword evidence="5 7" id="KW-0472">Membrane</keyword>
<evidence type="ECO:0000256" key="3">
    <source>
        <dbReference type="ARBA" id="ARBA00022692"/>
    </source>
</evidence>
<dbReference type="NCBIfam" id="TIGR01197">
    <property type="entry name" value="nramp"/>
    <property type="match status" value="1"/>
</dbReference>
<dbReference type="GO" id="GO:0034755">
    <property type="term" value="P:iron ion transmembrane transport"/>
    <property type="evidence" value="ECO:0007669"/>
    <property type="project" value="TreeGrafter"/>
</dbReference>
<dbReference type="EMBL" id="HBIB01012556">
    <property type="protein sequence ID" value="CAE0246041.1"/>
    <property type="molecule type" value="Transcribed_RNA"/>
</dbReference>
<dbReference type="NCBIfam" id="NF037982">
    <property type="entry name" value="Nramp_1"/>
    <property type="match status" value="1"/>
</dbReference>
<feature type="transmembrane region" description="Helical" evidence="7">
    <location>
        <begin position="519"/>
        <end position="540"/>
    </location>
</feature>
<keyword evidence="2" id="KW-0813">Transport</keyword>
<feature type="transmembrane region" description="Helical" evidence="7">
    <location>
        <begin position="452"/>
        <end position="473"/>
    </location>
</feature>
<reference evidence="8" key="1">
    <citation type="submission" date="2021-01" db="EMBL/GenBank/DDBJ databases">
        <authorList>
            <person name="Corre E."/>
            <person name="Pelletier E."/>
            <person name="Niang G."/>
            <person name="Scheremetjew M."/>
            <person name="Finn R."/>
            <person name="Kale V."/>
            <person name="Holt S."/>
            <person name="Cochrane G."/>
            <person name="Meng A."/>
            <person name="Brown T."/>
            <person name="Cohen L."/>
        </authorList>
    </citation>
    <scope>NUCLEOTIDE SEQUENCE</scope>
    <source>
        <strain evidence="8">NIES-2562</strain>
    </source>
</reference>
<name>A0A7S3G336_9EUKA</name>
<dbReference type="GO" id="GO:0005384">
    <property type="term" value="F:manganese ion transmembrane transporter activity"/>
    <property type="evidence" value="ECO:0007669"/>
    <property type="project" value="TreeGrafter"/>
</dbReference>
<dbReference type="GO" id="GO:0015086">
    <property type="term" value="F:cadmium ion transmembrane transporter activity"/>
    <property type="evidence" value="ECO:0007669"/>
    <property type="project" value="TreeGrafter"/>
</dbReference>
<dbReference type="PANTHER" id="PTHR11706">
    <property type="entry name" value="SOLUTE CARRIER PROTEIN FAMILY 11 MEMBER"/>
    <property type="match status" value="1"/>
</dbReference>
<accession>A0A7S3G336</accession>
<dbReference type="InterPro" id="IPR001046">
    <property type="entry name" value="NRAMP_fam"/>
</dbReference>
<evidence type="ECO:0000256" key="4">
    <source>
        <dbReference type="ARBA" id="ARBA00022989"/>
    </source>
</evidence>
<feature type="compositionally biased region" description="Polar residues" evidence="6">
    <location>
        <begin position="14"/>
        <end position="24"/>
    </location>
</feature>